<dbReference type="OrthoDB" id="3480117at2"/>
<evidence type="ECO:0000313" key="1">
    <source>
        <dbReference type="EMBL" id="TDD93876.1"/>
    </source>
</evidence>
<dbReference type="Proteomes" id="UP000294513">
    <property type="component" value="Unassembled WGS sequence"/>
</dbReference>
<keyword evidence="2" id="KW-1185">Reference proteome</keyword>
<proteinExistence type="predicted"/>
<evidence type="ECO:0000313" key="2">
    <source>
        <dbReference type="Proteomes" id="UP000294513"/>
    </source>
</evidence>
<accession>A0A4R5C5T0</accession>
<protein>
    <submittedName>
        <fullName evidence="1">Uncharacterized protein</fullName>
    </submittedName>
</protein>
<dbReference type="RefSeq" id="WP_131890636.1">
    <property type="nucleotide sequence ID" value="NZ_SMKU01000025.1"/>
</dbReference>
<comment type="caution">
    <text evidence="1">The sequence shown here is derived from an EMBL/GenBank/DDBJ whole genome shotgun (WGS) entry which is preliminary data.</text>
</comment>
<organism evidence="1 2">
    <name type="scientific">Actinomadura rubrisoli</name>
    <dbReference type="NCBI Taxonomy" id="2530368"/>
    <lineage>
        <taxon>Bacteria</taxon>
        <taxon>Bacillati</taxon>
        <taxon>Actinomycetota</taxon>
        <taxon>Actinomycetes</taxon>
        <taxon>Streptosporangiales</taxon>
        <taxon>Thermomonosporaceae</taxon>
        <taxon>Actinomadura</taxon>
    </lineage>
</organism>
<reference evidence="1 2" key="1">
    <citation type="submission" date="2019-03" db="EMBL/GenBank/DDBJ databases">
        <title>Draft genome sequences of novel Actinobacteria.</title>
        <authorList>
            <person name="Sahin N."/>
            <person name="Ay H."/>
            <person name="Saygin H."/>
        </authorList>
    </citation>
    <scope>NUCLEOTIDE SEQUENCE [LARGE SCALE GENOMIC DNA]</scope>
    <source>
        <strain evidence="1 2">H3C3</strain>
    </source>
</reference>
<sequence>MVSHFFGGYSRWQERGRPPLFRDVPHERPALLALHGVARRLAGVIAEAGPAGTSGLVRRGELSHLLAGVRHVTVVGDATLRSWEPAGLRPDEIRGLLAGAVGCVLAAVIDRDGGAALTHTRNIELMVDCGTYSIPALGCSPSGSV</sequence>
<dbReference type="EMBL" id="SMKU01000025">
    <property type="protein sequence ID" value="TDD93876.1"/>
    <property type="molecule type" value="Genomic_DNA"/>
</dbReference>
<dbReference type="AlphaFoldDB" id="A0A4R5C5T0"/>
<gene>
    <name evidence="1" type="ORF">E1298_08260</name>
</gene>
<name>A0A4R5C5T0_9ACTN</name>